<dbReference type="AlphaFoldDB" id="A0A455VKN9"/>
<evidence type="ECO:0000256" key="2">
    <source>
        <dbReference type="SAM" id="Phobius"/>
    </source>
</evidence>
<accession>A0A455VKN9</accession>
<gene>
    <name evidence="3" type="ORF">MRY18106EAS_04040</name>
</gene>
<name>A0A455VKN9_ENTAS</name>
<dbReference type="EMBL" id="AP019533">
    <property type="protein sequence ID" value="BBI93872.1"/>
    <property type="molecule type" value="Genomic_DNA"/>
</dbReference>
<feature type="region of interest" description="Disordered" evidence="1">
    <location>
        <begin position="1"/>
        <end position="31"/>
    </location>
</feature>
<keyword evidence="2" id="KW-1133">Transmembrane helix</keyword>
<evidence type="ECO:0000313" key="3">
    <source>
        <dbReference type="EMBL" id="BBI93872.1"/>
    </source>
</evidence>
<keyword evidence="2" id="KW-0472">Membrane</keyword>
<proteinExistence type="predicted"/>
<organism evidence="3">
    <name type="scientific">Enterobacter asburiae</name>
    <dbReference type="NCBI Taxonomy" id="61645"/>
    <lineage>
        <taxon>Bacteria</taxon>
        <taxon>Pseudomonadati</taxon>
        <taxon>Pseudomonadota</taxon>
        <taxon>Gammaproteobacteria</taxon>
        <taxon>Enterobacterales</taxon>
        <taxon>Enterobacteriaceae</taxon>
        <taxon>Enterobacter</taxon>
        <taxon>Enterobacter cloacae complex</taxon>
    </lineage>
</organism>
<keyword evidence="2" id="KW-0812">Transmembrane</keyword>
<feature type="transmembrane region" description="Helical" evidence="2">
    <location>
        <begin position="31"/>
        <end position="49"/>
    </location>
</feature>
<sequence>MPLSSRFGRSSGGSFTGSIPETFTKKAPGQGATSSMAMFSLLAFLVLALKRYR</sequence>
<reference evidence="3" key="1">
    <citation type="submission" date="2019-03" db="EMBL/GenBank/DDBJ databases">
        <title>Complete genome sequences of Enterobacter asburiae str. MRY18-106 isolated from a patient in Japan.</title>
        <authorList>
            <person name="Sekizuka T."/>
            <person name="Matsui M."/>
            <person name="Takara T."/>
            <person name="Uechi A."/>
            <person name="Harakuni M."/>
            <person name="Kimura T."/>
            <person name="Suzuki S."/>
            <person name="Kuroda M."/>
        </authorList>
    </citation>
    <scope>NUCLEOTIDE SEQUENCE</scope>
    <source>
        <strain evidence="3">MRY18-106</strain>
    </source>
</reference>
<protein>
    <submittedName>
        <fullName evidence="3">Uncharacterized protein</fullName>
    </submittedName>
</protein>
<evidence type="ECO:0000256" key="1">
    <source>
        <dbReference type="SAM" id="MobiDB-lite"/>
    </source>
</evidence>